<organism evidence="3 4">
    <name type="scientific">Gossypium harknessii</name>
    <dbReference type="NCBI Taxonomy" id="34285"/>
    <lineage>
        <taxon>Eukaryota</taxon>
        <taxon>Viridiplantae</taxon>
        <taxon>Streptophyta</taxon>
        <taxon>Embryophyta</taxon>
        <taxon>Tracheophyta</taxon>
        <taxon>Spermatophyta</taxon>
        <taxon>Magnoliopsida</taxon>
        <taxon>eudicotyledons</taxon>
        <taxon>Gunneridae</taxon>
        <taxon>Pentapetalae</taxon>
        <taxon>rosids</taxon>
        <taxon>malvids</taxon>
        <taxon>Malvales</taxon>
        <taxon>Malvaceae</taxon>
        <taxon>Malvoideae</taxon>
        <taxon>Gossypium</taxon>
    </lineage>
</organism>
<protein>
    <recommendedName>
        <fullName evidence="2">DUF7780 domain-containing protein</fullName>
    </recommendedName>
</protein>
<feature type="non-terminal residue" evidence="3">
    <location>
        <position position="61"/>
    </location>
</feature>
<dbReference type="EMBL" id="JABFAD010000007">
    <property type="protein sequence ID" value="MBA0804122.1"/>
    <property type="molecule type" value="Genomic_DNA"/>
</dbReference>
<dbReference type="PANTHER" id="PTHR34960:SF1">
    <property type="entry name" value="EMB|CAB68146.1-RELATED"/>
    <property type="match status" value="1"/>
</dbReference>
<evidence type="ECO:0000313" key="4">
    <source>
        <dbReference type="Proteomes" id="UP000593560"/>
    </source>
</evidence>
<dbReference type="PANTHER" id="PTHR34960">
    <property type="entry name" value="EMB|CAB68146.1-RELATED"/>
    <property type="match status" value="1"/>
</dbReference>
<proteinExistence type="predicted"/>
<name>A0A7J9H2X9_9ROSI</name>
<comment type="caution">
    <text evidence="3">The sequence shown here is derived from an EMBL/GenBank/DDBJ whole genome shotgun (WGS) entry which is preliminary data.</text>
</comment>
<dbReference type="InterPro" id="IPR056682">
    <property type="entry name" value="DUF7780"/>
</dbReference>
<dbReference type="AlphaFoldDB" id="A0A7J9H2X9"/>
<evidence type="ECO:0000259" key="2">
    <source>
        <dbReference type="Pfam" id="PF25002"/>
    </source>
</evidence>
<evidence type="ECO:0000313" key="3">
    <source>
        <dbReference type="EMBL" id="MBA0804122.1"/>
    </source>
</evidence>
<evidence type="ECO:0000256" key="1">
    <source>
        <dbReference type="SAM" id="MobiDB-lite"/>
    </source>
</evidence>
<sequence>MGEPIWGKKGRGNYSSSNEDESESTRLIYGSVVGFDVNELDPENSLGGFLDYIPLSLRRWA</sequence>
<dbReference type="Proteomes" id="UP000593560">
    <property type="component" value="Unassembled WGS sequence"/>
</dbReference>
<dbReference type="Pfam" id="PF25002">
    <property type="entry name" value="DUF7780"/>
    <property type="match status" value="1"/>
</dbReference>
<dbReference type="OrthoDB" id="1921707at2759"/>
<reference evidence="3 4" key="1">
    <citation type="journal article" date="2019" name="Genome Biol. Evol.">
        <title>Insights into the evolution of the New World diploid cottons (Gossypium, subgenus Houzingenia) based on genome sequencing.</title>
        <authorList>
            <person name="Grover C.E."/>
            <person name="Arick M.A. 2nd"/>
            <person name="Thrash A."/>
            <person name="Conover J.L."/>
            <person name="Sanders W.S."/>
            <person name="Peterson D.G."/>
            <person name="Frelichowski J.E."/>
            <person name="Scheffler J.A."/>
            <person name="Scheffler B.E."/>
            <person name="Wendel J.F."/>
        </authorList>
    </citation>
    <scope>NUCLEOTIDE SEQUENCE [LARGE SCALE GENOMIC DNA]</scope>
    <source>
        <strain evidence="3">0</strain>
        <tissue evidence="3">Leaf</tissue>
    </source>
</reference>
<gene>
    <name evidence="3" type="ORF">Gohar_014273</name>
</gene>
<keyword evidence="4" id="KW-1185">Reference proteome</keyword>
<feature type="region of interest" description="Disordered" evidence="1">
    <location>
        <begin position="1"/>
        <end position="24"/>
    </location>
</feature>
<accession>A0A7J9H2X9</accession>
<feature type="domain" description="DUF7780" evidence="2">
    <location>
        <begin position="2"/>
        <end position="61"/>
    </location>
</feature>